<dbReference type="CDD" id="cd09891">
    <property type="entry name" value="NGN_Bact_1"/>
    <property type="match status" value="1"/>
</dbReference>
<reference evidence="11" key="1">
    <citation type="submission" date="2019-03" db="EMBL/GenBank/DDBJ databases">
        <title>Weissella sp. 26KH-42 Genome sequencing.</title>
        <authorList>
            <person name="Heo J."/>
            <person name="Kim S.-J."/>
            <person name="Kim J.-S."/>
            <person name="Hong S.-B."/>
            <person name="Kwon S.-W."/>
        </authorList>
    </citation>
    <scope>NUCLEOTIDE SEQUENCE [LARGE SCALE GENOMIC DNA]</scope>
    <source>
        <strain evidence="11">26KH-42</strain>
    </source>
</reference>
<dbReference type="FunFam" id="3.30.70.940:FF:000002">
    <property type="entry name" value="Transcription termination/antitermination protein NusG"/>
    <property type="match status" value="1"/>
</dbReference>
<dbReference type="Pfam" id="PF02357">
    <property type="entry name" value="NusG"/>
    <property type="match status" value="1"/>
</dbReference>
<dbReference type="GO" id="GO:0031564">
    <property type="term" value="P:transcription antitermination"/>
    <property type="evidence" value="ECO:0007669"/>
    <property type="project" value="UniProtKB-UniRule"/>
</dbReference>
<dbReference type="InterPro" id="IPR006645">
    <property type="entry name" value="NGN-like_dom"/>
</dbReference>
<evidence type="ECO:0000256" key="2">
    <source>
        <dbReference type="ARBA" id="ARBA00022814"/>
    </source>
</evidence>
<comment type="similarity">
    <text evidence="5 7">Belongs to the NusG family.</text>
</comment>
<dbReference type="InterPro" id="IPR047050">
    <property type="entry name" value="NGN"/>
</dbReference>
<dbReference type="Pfam" id="PF00467">
    <property type="entry name" value="KOW"/>
    <property type="match status" value="1"/>
</dbReference>
<evidence type="ECO:0000259" key="9">
    <source>
        <dbReference type="SMART" id="SM00739"/>
    </source>
</evidence>
<dbReference type="InterPro" id="IPR008991">
    <property type="entry name" value="Translation_prot_SH3-like_sf"/>
</dbReference>
<evidence type="ECO:0000256" key="6">
    <source>
        <dbReference type="NCBIfam" id="TIGR00922"/>
    </source>
</evidence>
<dbReference type="Gene3D" id="3.30.70.940">
    <property type="entry name" value="NusG, N-terminal domain"/>
    <property type="match status" value="1"/>
</dbReference>
<dbReference type="InterPro" id="IPR043425">
    <property type="entry name" value="NusG-like"/>
</dbReference>
<dbReference type="SMART" id="SM00739">
    <property type="entry name" value="KOW"/>
    <property type="match status" value="1"/>
</dbReference>
<dbReference type="Proteomes" id="UP000292886">
    <property type="component" value="Chromosome"/>
</dbReference>
<keyword evidence="4 5" id="KW-0804">Transcription</keyword>
<keyword evidence="2 5" id="KW-0889">Transcription antitermination</keyword>
<dbReference type="GO" id="GO:0006353">
    <property type="term" value="P:DNA-templated transcription termination"/>
    <property type="evidence" value="ECO:0007669"/>
    <property type="project" value="UniProtKB-UniRule"/>
</dbReference>
<comment type="function">
    <text evidence="5 7">Participates in transcription elongation, termination and antitermination.</text>
</comment>
<protein>
    <recommendedName>
        <fullName evidence="5 6">Transcription termination/antitermination protein NusG</fullName>
    </recommendedName>
</protein>
<dbReference type="SUPFAM" id="SSF82679">
    <property type="entry name" value="N-utilization substance G protein NusG, N-terminal domain"/>
    <property type="match status" value="1"/>
</dbReference>
<dbReference type="InterPro" id="IPR001062">
    <property type="entry name" value="Transcrpt_antiterm_NusG"/>
</dbReference>
<dbReference type="HAMAP" id="MF_00948">
    <property type="entry name" value="NusG"/>
    <property type="match status" value="1"/>
</dbReference>
<dbReference type="SUPFAM" id="SSF50104">
    <property type="entry name" value="Translation proteins SH3-like domain"/>
    <property type="match status" value="1"/>
</dbReference>
<dbReference type="SMART" id="SM00738">
    <property type="entry name" value="NGN"/>
    <property type="match status" value="1"/>
</dbReference>
<keyword evidence="1 5" id="KW-0806">Transcription termination</keyword>
<evidence type="ECO:0000313" key="11">
    <source>
        <dbReference type="Proteomes" id="UP000292886"/>
    </source>
</evidence>
<evidence type="ECO:0000256" key="5">
    <source>
        <dbReference type="HAMAP-Rule" id="MF_00948"/>
    </source>
</evidence>
<sequence>MDSIEKQWYVLHTYSGYENKVKANLESRIETMNMTDYIFRVVVPENEVTTVKDGEEKTVIENDFPGYALVEMVMSDEAWFVVRNTPGVTGFVGSHGGGSKPTPLLPEEVDNLMSRMGISARREEKIEIAEGETVKIVAGPFAGMEGVVTSADDEKQLLNVTVEVFGRETPTEMSYDDVDKVETF</sequence>
<dbReference type="OrthoDB" id="9809075at2"/>
<dbReference type="PANTHER" id="PTHR30265:SF2">
    <property type="entry name" value="TRANSCRIPTION TERMINATION_ANTITERMINATION PROTEIN NUSG"/>
    <property type="match status" value="1"/>
</dbReference>
<dbReference type="RefSeq" id="WP_133362902.1">
    <property type="nucleotide sequence ID" value="NZ_CP037940.1"/>
</dbReference>
<dbReference type="PRINTS" id="PR00338">
    <property type="entry name" value="NUSGTNSCPFCT"/>
</dbReference>
<evidence type="ECO:0000313" key="10">
    <source>
        <dbReference type="EMBL" id="QBO35823.1"/>
    </source>
</evidence>
<evidence type="ECO:0000259" key="8">
    <source>
        <dbReference type="SMART" id="SM00738"/>
    </source>
</evidence>
<accession>A0A4P6YT57</accession>
<evidence type="ECO:0000256" key="1">
    <source>
        <dbReference type="ARBA" id="ARBA00022472"/>
    </source>
</evidence>
<dbReference type="PANTHER" id="PTHR30265">
    <property type="entry name" value="RHO-INTERACTING TRANSCRIPTION TERMINATION FACTOR NUSG"/>
    <property type="match status" value="1"/>
</dbReference>
<dbReference type="GO" id="GO:0005829">
    <property type="term" value="C:cytosol"/>
    <property type="evidence" value="ECO:0007669"/>
    <property type="project" value="TreeGrafter"/>
</dbReference>
<name>A0A4P6YT57_9LACO</name>
<evidence type="ECO:0000256" key="4">
    <source>
        <dbReference type="ARBA" id="ARBA00023163"/>
    </source>
</evidence>
<keyword evidence="3 5" id="KW-0805">Transcription regulation</keyword>
<evidence type="ECO:0000256" key="7">
    <source>
        <dbReference type="RuleBase" id="RU000538"/>
    </source>
</evidence>
<feature type="domain" description="NusG-like N-terminal" evidence="8">
    <location>
        <begin position="5"/>
        <end position="116"/>
    </location>
</feature>
<dbReference type="AlphaFoldDB" id="A0A4P6YT57"/>
<evidence type="ECO:0000256" key="3">
    <source>
        <dbReference type="ARBA" id="ARBA00023015"/>
    </source>
</evidence>
<dbReference type="GO" id="GO:0032784">
    <property type="term" value="P:regulation of DNA-templated transcription elongation"/>
    <property type="evidence" value="ECO:0007669"/>
    <property type="project" value="InterPro"/>
</dbReference>
<dbReference type="KEGG" id="wei:EQG49_04755"/>
<dbReference type="InterPro" id="IPR036735">
    <property type="entry name" value="NGN_dom_sf"/>
</dbReference>
<dbReference type="InterPro" id="IPR005824">
    <property type="entry name" value="KOW"/>
</dbReference>
<organism evidence="10 11">
    <name type="scientific">Periweissella cryptocerci</name>
    <dbReference type="NCBI Taxonomy" id="2506420"/>
    <lineage>
        <taxon>Bacteria</taxon>
        <taxon>Bacillati</taxon>
        <taxon>Bacillota</taxon>
        <taxon>Bacilli</taxon>
        <taxon>Lactobacillales</taxon>
        <taxon>Lactobacillaceae</taxon>
        <taxon>Periweissella</taxon>
    </lineage>
</organism>
<dbReference type="CDD" id="cd06091">
    <property type="entry name" value="KOW_NusG"/>
    <property type="match status" value="1"/>
</dbReference>
<feature type="domain" description="KOW" evidence="9">
    <location>
        <begin position="127"/>
        <end position="154"/>
    </location>
</feature>
<dbReference type="InterPro" id="IPR014722">
    <property type="entry name" value="Rib_uL2_dom2"/>
</dbReference>
<dbReference type="GO" id="GO:0006354">
    <property type="term" value="P:DNA-templated transcription elongation"/>
    <property type="evidence" value="ECO:0007669"/>
    <property type="project" value="UniProtKB-UniRule"/>
</dbReference>
<gene>
    <name evidence="5 10" type="primary">nusG</name>
    <name evidence="10" type="ORF">EQG49_04755</name>
</gene>
<dbReference type="NCBIfam" id="TIGR00922">
    <property type="entry name" value="nusG"/>
    <property type="match status" value="1"/>
</dbReference>
<dbReference type="Gene3D" id="2.30.30.30">
    <property type="match status" value="1"/>
</dbReference>
<proteinExistence type="inferred from homology"/>
<keyword evidence="11" id="KW-1185">Reference proteome</keyword>
<dbReference type="EMBL" id="CP037940">
    <property type="protein sequence ID" value="QBO35823.1"/>
    <property type="molecule type" value="Genomic_DNA"/>
</dbReference>